<organism evidence="1 2">
    <name type="scientific">Planococcus faecalis</name>
    <dbReference type="NCBI Taxonomy" id="1598147"/>
    <lineage>
        <taxon>Bacteria</taxon>
        <taxon>Bacillati</taxon>
        <taxon>Bacillota</taxon>
        <taxon>Bacilli</taxon>
        <taxon>Bacillales</taxon>
        <taxon>Caryophanaceae</taxon>
        <taxon>Planococcus</taxon>
    </lineage>
</organism>
<dbReference type="EMBL" id="CP019401">
    <property type="protein sequence ID" value="AQU79737.1"/>
    <property type="molecule type" value="Genomic_DNA"/>
</dbReference>
<keyword evidence="2" id="KW-1185">Reference proteome</keyword>
<gene>
    <name evidence="1" type="ORF">AJGP001_10880</name>
</gene>
<protein>
    <submittedName>
        <fullName evidence="1">Uncharacterized protein</fullName>
    </submittedName>
</protein>
<name>A0ABM6ITP6_9BACL</name>
<dbReference type="Proteomes" id="UP000189661">
    <property type="component" value="Chromosome"/>
</dbReference>
<proteinExistence type="predicted"/>
<reference evidence="1 2" key="1">
    <citation type="submission" date="2017-01" db="EMBL/GenBank/DDBJ databases">
        <title>Planococcus faecalis genome complete sequence.</title>
        <authorList>
            <person name="Lee P.C."/>
        </authorList>
    </citation>
    <scope>NUCLEOTIDE SEQUENCE [LARGE SCALE GENOMIC DNA]</scope>
    <source>
        <strain evidence="1 2">AJ003</strain>
    </source>
</reference>
<dbReference type="RefSeq" id="WP_071154198.1">
    <property type="nucleotide sequence ID" value="NZ_CP019401.1"/>
</dbReference>
<accession>A0ABM6ITP6</accession>
<evidence type="ECO:0000313" key="2">
    <source>
        <dbReference type="Proteomes" id="UP000189661"/>
    </source>
</evidence>
<sequence>MKTDEQLLVTYMYEEGYTEEDMYDEHVVKKAFRSIDFHVFKMMPKVKLAVVGIIAAFKKVAEVVKSIWSSISTAIKEVNEYTKYLEQANYTNFSIPPIDFKKRPIIRHQVLNRKPNHMIRKIIH</sequence>
<evidence type="ECO:0000313" key="1">
    <source>
        <dbReference type="EMBL" id="AQU79737.1"/>
    </source>
</evidence>